<organism evidence="8 9">
    <name type="scientific">Operophtera brumata</name>
    <name type="common">Winter moth</name>
    <name type="synonym">Phalaena brumata</name>
    <dbReference type="NCBI Taxonomy" id="104452"/>
    <lineage>
        <taxon>Eukaryota</taxon>
        <taxon>Metazoa</taxon>
        <taxon>Ecdysozoa</taxon>
        <taxon>Arthropoda</taxon>
        <taxon>Hexapoda</taxon>
        <taxon>Insecta</taxon>
        <taxon>Pterygota</taxon>
        <taxon>Neoptera</taxon>
        <taxon>Endopterygota</taxon>
        <taxon>Lepidoptera</taxon>
        <taxon>Glossata</taxon>
        <taxon>Ditrysia</taxon>
        <taxon>Geometroidea</taxon>
        <taxon>Geometridae</taxon>
        <taxon>Larentiinae</taxon>
        <taxon>Operophtera</taxon>
    </lineage>
</organism>
<reference evidence="8 9" key="1">
    <citation type="journal article" date="2015" name="Genome Biol. Evol.">
        <title>The genome of winter moth (Operophtera brumata) provides a genomic perspective on sexual dimorphism and phenology.</title>
        <authorList>
            <person name="Derks M.F."/>
            <person name="Smit S."/>
            <person name="Salis L."/>
            <person name="Schijlen E."/>
            <person name="Bossers A."/>
            <person name="Mateman C."/>
            <person name="Pijl A.S."/>
            <person name="de Ridder D."/>
            <person name="Groenen M.A."/>
            <person name="Visser M.E."/>
            <person name="Megens H.J."/>
        </authorList>
    </citation>
    <scope>NUCLEOTIDE SEQUENCE [LARGE SCALE GENOMIC DNA]</scope>
    <source>
        <strain evidence="8">WM2013NL</strain>
        <tissue evidence="8">Head and thorax</tissue>
    </source>
</reference>
<gene>
    <name evidence="8" type="ORF">OBRU01_18323</name>
</gene>
<dbReference type="STRING" id="104452.A0A0L7KYV6"/>
<dbReference type="InterPro" id="IPR029063">
    <property type="entry name" value="SAM-dependent_MTases_sf"/>
</dbReference>
<dbReference type="InterPro" id="IPR019012">
    <property type="entry name" value="RNA_cap_Gua-N2-MeTrfase"/>
</dbReference>
<comment type="catalytic activity">
    <reaction evidence="4">
        <text>a 5'-end (N(7)-methyl 5'-triphosphoguanosine)-ribonucleoside in snoRNA + S-adenosyl-L-methionine = a 5'-end (N(2),N(7)-dimethyl 5'-triphosphoguanosine)-ribonucleoside in snoRNA + S-adenosyl-L-homocysteine + H(+)</text>
        <dbReference type="Rhea" id="RHEA:78475"/>
        <dbReference type="Rhea" id="RHEA-COMP:19086"/>
        <dbReference type="Rhea" id="RHEA-COMP:19088"/>
        <dbReference type="ChEBI" id="CHEBI:15378"/>
        <dbReference type="ChEBI" id="CHEBI:57856"/>
        <dbReference type="ChEBI" id="CHEBI:59789"/>
        <dbReference type="ChEBI" id="CHEBI:156461"/>
        <dbReference type="ChEBI" id="CHEBI:172880"/>
    </reaction>
    <physiologicalReaction direction="left-to-right" evidence="4">
        <dbReference type="Rhea" id="RHEA:78476"/>
    </physiologicalReaction>
</comment>
<protein>
    <recommendedName>
        <fullName evidence="1">Trimethylguanosine synthase</fullName>
    </recommendedName>
    <alternativeName>
        <fullName evidence="7">Cap-specific guanine-N(2) methyltransferase</fullName>
    </alternativeName>
</protein>
<dbReference type="GO" id="GO:0071164">
    <property type="term" value="F:RNA cap trimethylguanosine synthase activity"/>
    <property type="evidence" value="ECO:0007669"/>
    <property type="project" value="TreeGrafter"/>
</dbReference>
<comment type="caution">
    <text evidence="8">The sequence shown here is derived from an EMBL/GenBank/DDBJ whole genome shotgun (WGS) entry which is preliminary data.</text>
</comment>
<accession>A0A0L7KYV6</accession>
<comment type="catalytic activity">
    <reaction evidence="5">
        <text>a 5'-end (N(2),N(7)-dimethyl 5'-triphosphoguanosine)-ribonucleoside in snRNA + S-adenosyl-L-methionine = a 5'-end (N(2),N(2),N(7)-trimethyl 5'-triphosphoguanosine)-ribonucleoside in snRNA + S-adenosyl-L-homocysteine + H(+)</text>
        <dbReference type="Rhea" id="RHEA:78479"/>
        <dbReference type="Rhea" id="RHEA-COMP:19087"/>
        <dbReference type="Rhea" id="RHEA-COMP:19089"/>
        <dbReference type="ChEBI" id="CHEBI:15378"/>
        <dbReference type="ChEBI" id="CHEBI:57856"/>
        <dbReference type="ChEBI" id="CHEBI:59789"/>
        <dbReference type="ChEBI" id="CHEBI:167623"/>
        <dbReference type="ChEBI" id="CHEBI:172880"/>
    </reaction>
    <physiologicalReaction direction="left-to-right" evidence="5">
        <dbReference type="Rhea" id="RHEA:78480"/>
    </physiologicalReaction>
</comment>
<dbReference type="SUPFAM" id="SSF53335">
    <property type="entry name" value="S-adenosyl-L-methionine-dependent methyltransferases"/>
    <property type="match status" value="1"/>
</dbReference>
<dbReference type="EMBL" id="JTDY01004238">
    <property type="protein sequence ID" value="KOB68412.1"/>
    <property type="molecule type" value="Genomic_DNA"/>
</dbReference>
<comment type="catalytic activity">
    <reaction evidence="6">
        <text>a 5'-end (N(7)-methyl 5'-triphosphoguanosine)-ribonucleoside in snRNA + S-adenosyl-L-methionine = a 5'-end (N(2),N(7)-dimethyl 5'-triphosphoguanosine)-ribonucleoside in snRNA + S-adenosyl-L-homocysteine + H(+)</text>
        <dbReference type="Rhea" id="RHEA:78471"/>
        <dbReference type="Rhea" id="RHEA-COMP:19085"/>
        <dbReference type="Rhea" id="RHEA-COMP:19087"/>
        <dbReference type="ChEBI" id="CHEBI:15378"/>
        <dbReference type="ChEBI" id="CHEBI:57856"/>
        <dbReference type="ChEBI" id="CHEBI:59789"/>
        <dbReference type="ChEBI" id="CHEBI:156461"/>
        <dbReference type="ChEBI" id="CHEBI:172880"/>
    </reaction>
    <physiologicalReaction direction="left-to-right" evidence="6">
        <dbReference type="Rhea" id="RHEA:78472"/>
    </physiologicalReaction>
</comment>
<evidence type="ECO:0000256" key="1">
    <source>
        <dbReference type="ARBA" id="ARBA00018517"/>
    </source>
</evidence>
<evidence type="ECO:0000256" key="6">
    <source>
        <dbReference type="ARBA" id="ARBA00049075"/>
    </source>
</evidence>
<keyword evidence="9" id="KW-1185">Reference proteome</keyword>
<evidence type="ECO:0000256" key="7">
    <source>
        <dbReference type="ARBA" id="ARBA00049790"/>
    </source>
</evidence>
<evidence type="ECO:0000256" key="4">
    <source>
        <dbReference type="ARBA" id="ARBA00048740"/>
    </source>
</evidence>
<evidence type="ECO:0000313" key="9">
    <source>
        <dbReference type="Proteomes" id="UP000037510"/>
    </source>
</evidence>
<dbReference type="PANTHER" id="PTHR14741:SF32">
    <property type="entry name" value="TRIMETHYLGUANOSINE SYNTHASE"/>
    <property type="match status" value="1"/>
</dbReference>
<evidence type="ECO:0000256" key="3">
    <source>
        <dbReference type="ARBA" id="ARBA00047418"/>
    </source>
</evidence>
<evidence type="ECO:0000313" key="8">
    <source>
        <dbReference type="EMBL" id="KOB68412.1"/>
    </source>
</evidence>
<comment type="catalytic activity">
    <reaction evidence="3">
        <text>a 5'-end (N(2),N(7)-dimethyl 5'-triphosphoguanosine)-ribonucleoside in snoRNA + S-adenosyl-L-methionine = a 5'-end (N(2),N(2),N(7)-trimethyl 5'-triphosphoguanosine)-ribonucleoside in snoRNA + S-adenosyl-L-homocysteine + H(+)</text>
        <dbReference type="Rhea" id="RHEA:78507"/>
        <dbReference type="Rhea" id="RHEA-COMP:19088"/>
        <dbReference type="Rhea" id="RHEA-COMP:19090"/>
        <dbReference type="ChEBI" id="CHEBI:15378"/>
        <dbReference type="ChEBI" id="CHEBI:57856"/>
        <dbReference type="ChEBI" id="CHEBI:59789"/>
        <dbReference type="ChEBI" id="CHEBI:167623"/>
        <dbReference type="ChEBI" id="CHEBI:172880"/>
    </reaction>
    <physiologicalReaction direction="left-to-right" evidence="3">
        <dbReference type="Rhea" id="RHEA:78508"/>
    </physiologicalReaction>
</comment>
<name>A0A0L7KYV6_OPEBR</name>
<sequence>MAKHNASVYGVADRIEFIVGDFFELAPTIEADMVFLSPPWGGPNYSNVSYIYDRGRYGVPEPALGRAQLL</sequence>
<dbReference type="AlphaFoldDB" id="A0A0L7KYV6"/>
<proteinExistence type="inferred from homology"/>
<comment type="similarity">
    <text evidence="2">Belongs to the methyltransferase superfamily. Trimethylguanosine synthase family.</text>
</comment>
<evidence type="ECO:0000256" key="2">
    <source>
        <dbReference type="ARBA" id="ARBA00025783"/>
    </source>
</evidence>
<dbReference type="Proteomes" id="UP000037510">
    <property type="component" value="Unassembled WGS sequence"/>
</dbReference>
<dbReference type="Pfam" id="PF09445">
    <property type="entry name" value="Methyltransf_15"/>
    <property type="match status" value="1"/>
</dbReference>
<dbReference type="GO" id="GO:0005634">
    <property type="term" value="C:nucleus"/>
    <property type="evidence" value="ECO:0007669"/>
    <property type="project" value="TreeGrafter"/>
</dbReference>
<dbReference type="PANTHER" id="PTHR14741">
    <property type="entry name" value="S-ADENOSYLMETHIONINE-DEPENDENT METHYLTRANSFERASE RELATED"/>
    <property type="match status" value="1"/>
</dbReference>
<evidence type="ECO:0000256" key="5">
    <source>
        <dbReference type="ARBA" id="ARBA00048763"/>
    </source>
</evidence>
<dbReference type="Gene3D" id="3.40.50.150">
    <property type="entry name" value="Vaccinia Virus protein VP39"/>
    <property type="match status" value="1"/>
</dbReference>